<comment type="similarity">
    <text evidence="1">Belongs to the helicase family. RecQ subfamily.</text>
</comment>
<dbReference type="InterPro" id="IPR011545">
    <property type="entry name" value="DEAD/DEAH_box_helicase_dom"/>
</dbReference>
<dbReference type="GO" id="GO:0005737">
    <property type="term" value="C:cytoplasm"/>
    <property type="evidence" value="ECO:0007669"/>
    <property type="project" value="TreeGrafter"/>
</dbReference>
<sequence>MYQLLSQEVESQENEKMCNVYAPKFVSVEALRKGDFNLIYAHPETLLNNKTIANLLRSKVYRDNVCAIVIDEVHMISEWGDHFRTAYSRLSEIICLFPLPRTVHLALTATSTKDAIKKLACSLQLTNPCVVFSNPDRPNIFIEVHVQIKKTDLLRCKCNVRR</sequence>
<organism evidence="7 8">
    <name type="scientific">Pinctada imbricata</name>
    <name type="common">Atlantic pearl-oyster</name>
    <name type="synonym">Pinctada martensii</name>
    <dbReference type="NCBI Taxonomy" id="66713"/>
    <lineage>
        <taxon>Eukaryota</taxon>
        <taxon>Metazoa</taxon>
        <taxon>Spiralia</taxon>
        <taxon>Lophotrochozoa</taxon>
        <taxon>Mollusca</taxon>
        <taxon>Bivalvia</taxon>
        <taxon>Autobranchia</taxon>
        <taxon>Pteriomorphia</taxon>
        <taxon>Pterioida</taxon>
        <taxon>Pterioidea</taxon>
        <taxon>Pteriidae</taxon>
        <taxon>Pinctada</taxon>
    </lineage>
</organism>
<evidence type="ECO:0000256" key="1">
    <source>
        <dbReference type="ARBA" id="ARBA00005446"/>
    </source>
</evidence>
<dbReference type="GO" id="GO:0003677">
    <property type="term" value="F:DNA binding"/>
    <property type="evidence" value="ECO:0007669"/>
    <property type="project" value="UniProtKB-KW"/>
</dbReference>
<keyword evidence="2" id="KW-0238">DNA-binding</keyword>
<dbReference type="Pfam" id="PF00270">
    <property type="entry name" value="DEAD"/>
    <property type="match status" value="1"/>
</dbReference>
<dbReference type="GO" id="GO:0005524">
    <property type="term" value="F:ATP binding"/>
    <property type="evidence" value="ECO:0007669"/>
    <property type="project" value="InterPro"/>
</dbReference>
<keyword evidence="8" id="KW-1185">Reference proteome</keyword>
<comment type="caution">
    <text evidence="7">The sequence shown here is derived from an EMBL/GenBank/DDBJ whole genome shotgun (WGS) entry which is preliminary data.</text>
</comment>
<dbReference type="AlphaFoldDB" id="A0AA89C3J9"/>
<dbReference type="EC" id="5.6.2.4" evidence="5"/>
<dbReference type="GO" id="GO:0009378">
    <property type="term" value="F:four-way junction helicase activity"/>
    <property type="evidence" value="ECO:0007669"/>
    <property type="project" value="TreeGrafter"/>
</dbReference>
<reference evidence="7" key="1">
    <citation type="submission" date="2019-08" db="EMBL/GenBank/DDBJ databases">
        <title>The improved chromosome-level genome for the pearl oyster Pinctada fucata martensii using PacBio sequencing and Hi-C.</title>
        <authorList>
            <person name="Zheng Z."/>
        </authorList>
    </citation>
    <scope>NUCLEOTIDE SEQUENCE</scope>
    <source>
        <strain evidence="7">ZZ-2019</strain>
        <tissue evidence="7">Adductor muscle</tissue>
    </source>
</reference>
<evidence type="ECO:0000256" key="5">
    <source>
        <dbReference type="ARBA" id="ARBA00034808"/>
    </source>
</evidence>
<dbReference type="InterPro" id="IPR014001">
    <property type="entry name" value="Helicase_ATP-bd"/>
</dbReference>
<keyword evidence="3" id="KW-0413">Isomerase</keyword>
<evidence type="ECO:0000256" key="3">
    <source>
        <dbReference type="ARBA" id="ARBA00023235"/>
    </source>
</evidence>
<name>A0AA89C3J9_PINIB</name>
<dbReference type="InterPro" id="IPR027417">
    <property type="entry name" value="P-loop_NTPase"/>
</dbReference>
<gene>
    <name evidence="7" type="ORF">FSP39_017686</name>
</gene>
<dbReference type="GO" id="GO:0000724">
    <property type="term" value="P:double-strand break repair via homologous recombination"/>
    <property type="evidence" value="ECO:0007669"/>
    <property type="project" value="TreeGrafter"/>
</dbReference>
<dbReference type="Gene3D" id="3.40.50.300">
    <property type="entry name" value="P-loop containing nucleotide triphosphate hydrolases"/>
    <property type="match status" value="1"/>
</dbReference>
<evidence type="ECO:0000313" key="8">
    <source>
        <dbReference type="Proteomes" id="UP001186944"/>
    </source>
</evidence>
<evidence type="ECO:0000259" key="6">
    <source>
        <dbReference type="PROSITE" id="PS51192"/>
    </source>
</evidence>
<comment type="catalytic activity">
    <reaction evidence="4">
        <text>Couples ATP hydrolysis with the unwinding of duplex DNA by translocating in the 3'-5' direction.</text>
        <dbReference type="EC" id="5.6.2.4"/>
    </reaction>
</comment>
<dbReference type="GO" id="GO:0005694">
    <property type="term" value="C:chromosome"/>
    <property type="evidence" value="ECO:0007669"/>
    <property type="project" value="TreeGrafter"/>
</dbReference>
<evidence type="ECO:0000256" key="4">
    <source>
        <dbReference type="ARBA" id="ARBA00034617"/>
    </source>
</evidence>
<protein>
    <recommendedName>
        <fullName evidence="5">DNA 3'-5' helicase</fullName>
        <ecNumber evidence="5">5.6.2.4</ecNumber>
    </recommendedName>
</protein>
<feature type="domain" description="Helicase ATP-binding" evidence="6">
    <location>
        <begin position="1"/>
        <end position="129"/>
    </location>
</feature>
<accession>A0AA89C3J9</accession>
<dbReference type="Proteomes" id="UP001186944">
    <property type="component" value="Unassembled WGS sequence"/>
</dbReference>
<dbReference type="EMBL" id="VSWD01000002">
    <property type="protein sequence ID" value="KAK3107581.1"/>
    <property type="molecule type" value="Genomic_DNA"/>
</dbReference>
<dbReference type="PANTHER" id="PTHR13710:SF105">
    <property type="entry name" value="ATP-DEPENDENT DNA HELICASE Q1"/>
    <property type="match status" value="1"/>
</dbReference>
<evidence type="ECO:0000313" key="7">
    <source>
        <dbReference type="EMBL" id="KAK3107581.1"/>
    </source>
</evidence>
<dbReference type="SUPFAM" id="SSF52540">
    <property type="entry name" value="P-loop containing nucleoside triphosphate hydrolases"/>
    <property type="match status" value="1"/>
</dbReference>
<dbReference type="PROSITE" id="PS51192">
    <property type="entry name" value="HELICASE_ATP_BIND_1"/>
    <property type="match status" value="1"/>
</dbReference>
<proteinExistence type="inferred from homology"/>
<dbReference type="GO" id="GO:0043138">
    <property type="term" value="F:3'-5' DNA helicase activity"/>
    <property type="evidence" value="ECO:0007669"/>
    <property type="project" value="UniProtKB-EC"/>
</dbReference>
<dbReference type="PANTHER" id="PTHR13710">
    <property type="entry name" value="DNA HELICASE RECQ FAMILY MEMBER"/>
    <property type="match status" value="1"/>
</dbReference>
<evidence type="ECO:0000256" key="2">
    <source>
        <dbReference type="ARBA" id="ARBA00023125"/>
    </source>
</evidence>